<dbReference type="Proteomes" id="UP000828390">
    <property type="component" value="Unassembled WGS sequence"/>
</dbReference>
<reference evidence="1" key="1">
    <citation type="journal article" date="2019" name="bioRxiv">
        <title>The Genome of the Zebra Mussel, Dreissena polymorpha: A Resource for Invasive Species Research.</title>
        <authorList>
            <person name="McCartney M.A."/>
            <person name="Auch B."/>
            <person name="Kono T."/>
            <person name="Mallez S."/>
            <person name="Zhang Y."/>
            <person name="Obille A."/>
            <person name="Becker A."/>
            <person name="Abrahante J.E."/>
            <person name="Garbe J."/>
            <person name="Badalamenti J.P."/>
            <person name="Herman A."/>
            <person name="Mangelson H."/>
            <person name="Liachko I."/>
            <person name="Sullivan S."/>
            <person name="Sone E.D."/>
            <person name="Koren S."/>
            <person name="Silverstein K.A.T."/>
            <person name="Beckman K.B."/>
            <person name="Gohl D.M."/>
        </authorList>
    </citation>
    <scope>NUCLEOTIDE SEQUENCE</scope>
    <source>
        <strain evidence="1">Duluth1</strain>
        <tissue evidence="1">Whole animal</tissue>
    </source>
</reference>
<keyword evidence="2" id="KW-1185">Reference proteome</keyword>
<accession>A0A9D4FLX0</accession>
<gene>
    <name evidence="1" type="ORF">DPMN_154064</name>
</gene>
<reference evidence="1" key="2">
    <citation type="submission" date="2020-11" db="EMBL/GenBank/DDBJ databases">
        <authorList>
            <person name="McCartney M.A."/>
            <person name="Auch B."/>
            <person name="Kono T."/>
            <person name="Mallez S."/>
            <person name="Becker A."/>
            <person name="Gohl D.M."/>
            <person name="Silverstein K.A.T."/>
            <person name="Koren S."/>
            <person name="Bechman K.B."/>
            <person name="Herman A."/>
            <person name="Abrahante J.E."/>
            <person name="Garbe J."/>
        </authorList>
    </citation>
    <scope>NUCLEOTIDE SEQUENCE</scope>
    <source>
        <strain evidence="1">Duluth1</strain>
        <tissue evidence="1">Whole animal</tissue>
    </source>
</reference>
<evidence type="ECO:0000313" key="2">
    <source>
        <dbReference type="Proteomes" id="UP000828390"/>
    </source>
</evidence>
<comment type="caution">
    <text evidence="1">The sequence shown here is derived from an EMBL/GenBank/DDBJ whole genome shotgun (WGS) entry which is preliminary data.</text>
</comment>
<protein>
    <submittedName>
        <fullName evidence="1">Uncharacterized protein</fullName>
    </submittedName>
</protein>
<dbReference type="EMBL" id="JAIWYP010000007">
    <property type="protein sequence ID" value="KAH3800431.1"/>
    <property type="molecule type" value="Genomic_DNA"/>
</dbReference>
<dbReference type="AlphaFoldDB" id="A0A9D4FLX0"/>
<evidence type="ECO:0000313" key="1">
    <source>
        <dbReference type="EMBL" id="KAH3800431.1"/>
    </source>
</evidence>
<organism evidence="1 2">
    <name type="scientific">Dreissena polymorpha</name>
    <name type="common">Zebra mussel</name>
    <name type="synonym">Mytilus polymorpha</name>
    <dbReference type="NCBI Taxonomy" id="45954"/>
    <lineage>
        <taxon>Eukaryota</taxon>
        <taxon>Metazoa</taxon>
        <taxon>Spiralia</taxon>
        <taxon>Lophotrochozoa</taxon>
        <taxon>Mollusca</taxon>
        <taxon>Bivalvia</taxon>
        <taxon>Autobranchia</taxon>
        <taxon>Heteroconchia</taxon>
        <taxon>Euheterodonta</taxon>
        <taxon>Imparidentia</taxon>
        <taxon>Neoheterodontei</taxon>
        <taxon>Myida</taxon>
        <taxon>Dreissenoidea</taxon>
        <taxon>Dreissenidae</taxon>
        <taxon>Dreissena</taxon>
    </lineage>
</organism>
<name>A0A9D4FLX0_DREPO</name>
<sequence>MSVQHIKGRCTYNEGMLMKLGYECTSYHRDVYSNEGMLMKLGYECTAFQREVYLQ</sequence>
<proteinExistence type="predicted"/>